<protein>
    <submittedName>
        <fullName evidence="2">Uncharacterized protein</fullName>
    </submittedName>
</protein>
<feature type="compositionally biased region" description="Acidic residues" evidence="1">
    <location>
        <begin position="96"/>
        <end position="108"/>
    </location>
</feature>
<evidence type="ECO:0000256" key="1">
    <source>
        <dbReference type="SAM" id="MobiDB-lite"/>
    </source>
</evidence>
<name>A0AAW2ZDA4_9EUKA</name>
<feature type="region of interest" description="Disordered" evidence="1">
    <location>
        <begin position="317"/>
        <end position="370"/>
    </location>
</feature>
<dbReference type="Proteomes" id="UP001431209">
    <property type="component" value="Unassembled WGS sequence"/>
</dbReference>
<evidence type="ECO:0000313" key="2">
    <source>
        <dbReference type="EMBL" id="KAL0486607.1"/>
    </source>
</evidence>
<sequence>MSDANTFYKKVMDANLRQQRGVPQEEMQPMKKLMHGQYEMIFNQICSAGEVAAVMCMLTNDEIRLNPLVENVIVNQDKTSNANYKKTGVAAHLTRDDEERDDDDDDDDVHQASEDFVTGEKRSHNRVILKNHMMLAHFDIVIEKAYDDGVDGHSSVVVDDHAVQYNNASHVEYDIHGGDDDDRGDEYERAHKKCRLNIDDCNVSQYIISLDHSVLSTVVGYMMSTGSTPESINALIHLFDEIDDCGEQGYLANQSTSHSCLDLLIQFNLVVAVMDFNNVRYLIKTKAGPFLMTPYRIDIKQSAIDIEDQVDSSAVNTDSNIVDTNSAVDNDANNDANSAVNNDKRNDEGNDETNHQDDHHEKNNDDDDGCEVIFMNQDKGRGTIYDEDGKLPSDHPDNVARKLVVNPFVMLNGDVNRKLLNGLRQSMIEKLFLNPGLTKMGVFKQFPVIHSSAVERVLDAMLIEGLVYTKMVEITSQAENRKRNPLFMDQDDEDDIIGFETCYYASISSIIRCEL</sequence>
<keyword evidence="3" id="KW-1185">Reference proteome</keyword>
<proteinExistence type="predicted"/>
<gene>
    <name evidence="2" type="ORF">AKO1_001428</name>
</gene>
<feature type="compositionally biased region" description="Basic and acidic residues" evidence="1">
    <location>
        <begin position="342"/>
        <end position="363"/>
    </location>
</feature>
<dbReference type="AlphaFoldDB" id="A0AAW2ZDA4"/>
<dbReference type="EMBL" id="JAOPGA020001251">
    <property type="protein sequence ID" value="KAL0486607.1"/>
    <property type="molecule type" value="Genomic_DNA"/>
</dbReference>
<feature type="region of interest" description="Disordered" evidence="1">
    <location>
        <begin position="85"/>
        <end position="121"/>
    </location>
</feature>
<evidence type="ECO:0000313" key="3">
    <source>
        <dbReference type="Proteomes" id="UP001431209"/>
    </source>
</evidence>
<reference evidence="2 3" key="1">
    <citation type="submission" date="2024-03" db="EMBL/GenBank/DDBJ databases">
        <title>The Acrasis kona genome and developmental transcriptomes reveal deep origins of eukaryotic multicellular pathways.</title>
        <authorList>
            <person name="Sheikh S."/>
            <person name="Fu C.-J."/>
            <person name="Brown M.W."/>
            <person name="Baldauf S.L."/>
        </authorList>
    </citation>
    <scope>NUCLEOTIDE SEQUENCE [LARGE SCALE GENOMIC DNA]</scope>
    <source>
        <strain evidence="2 3">ATCC MYA-3509</strain>
    </source>
</reference>
<accession>A0AAW2ZDA4</accession>
<comment type="caution">
    <text evidence="2">The sequence shown here is derived from an EMBL/GenBank/DDBJ whole genome shotgun (WGS) entry which is preliminary data.</text>
</comment>
<organism evidence="2 3">
    <name type="scientific">Acrasis kona</name>
    <dbReference type="NCBI Taxonomy" id="1008807"/>
    <lineage>
        <taxon>Eukaryota</taxon>
        <taxon>Discoba</taxon>
        <taxon>Heterolobosea</taxon>
        <taxon>Tetramitia</taxon>
        <taxon>Eutetramitia</taxon>
        <taxon>Acrasidae</taxon>
        <taxon>Acrasis</taxon>
    </lineage>
</organism>
<feature type="compositionally biased region" description="Basic and acidic residues" evidence="1">
    <location>
        <begin position="109"/>
        <end position="121"/>
    </location>
</feature>
<feature type="compositionally biased region" description="Low complexity" evidence="1">
    <location>
        <begin position="325"/>
        <end position="341"/>
    </location>
</feature>